<dbReference type="Pfam" id="PF07676">
    <property type="entry name" value="PD40"/>
    <property type="match status" value="3"/>
</dbReference>
<comment type="similarity">
    <text evidence="1">Belongs to the TolB family.</text>
</comment>
<comment type="caution">
    <text evidence="3">The sequence shown here is derived from an EMBL/GenBank/DDBJ whole genome shotgun (WGS) entry which is preliminary data.</text>
</comment>
<dbReference type="PANTHER" id="PTHR36842">
    <property type="entry name" value="PROTEIN TOLB HOMOLOG"/>
    <property type="match status" value="1"/>
</dbReference>
<dbReference type="InterPro" id="IPR011659">
    <property type="entry name" value="WD40"/>
</dbReference>
<feature type="compositionally biased region" description="Low complexity" evidence="2">
    <location>
        <begin position="186"/>
        <end position="202"/>
    </location>
</feature>
<proteinExistence type="inferred from homology"/>
<dbReference type="SUPFAM" id="SSF82171">
    <property type="entry name" value="DPP6 N-terminal domain-like"/>
    <property type="match status" value="1"/>
</dbReference>
<evidence type="ECO:0000313" key="3">
    <source>
        <dbReference type="EMBL" id="MCJ2541400.1"/>
    </source>
</evidence>
<keyword evidence="4" id="KW-1185">Reference proteome</keyword>
<protein>
    <submittedName>
        <fullName evidence="3">TolB family protein</fullName>
    </submittedName>
</protein>
<evidence type="ECO:0000256" key="2">
    <source>
        <dbReference type="SAM" id="MobiDB-lite"/>
    </source>
</evidence>
<evidence type="ECO:0000313" key="4">
    <source>
        <dbReference type="Proteomes" id="UP000830835"/>
    </source>
</evidence>
<evidence type="ECO:0000256" key="1">
    <source>
        <dbReference type="ARBA" id="ARBA00009820"/>
    </source>
</evidence>
<dbReference type="EMBL" id="JAFIRA010000001">
    <property type="protein sequence ID" value="MCJ2541400.1"/>
    <property type="molecule type" value="Genomic_DNA"/>
</dbReference>
<name>A0ABT0C6I8_THEVL</name>
<dbReference type="Gene3D" id="2.120.10.30">
    <property type="entry name" value="TolB, C-terminal domain"/>
    <property type="match status" value="1"/>
</dbReference>
<feature type="region of interest" description="Disordered" evidence="2">
    <location>
        <begin position="183"/>
        <end position="202"/>
    </location>
</feature>
<accession>A0ABT0C6I8</accession>
<organism evidence="3 4">
    <name type="scientific">Thermostichus vulcanus str. 'Rupite'</name>
    <dbReference type="NCBI Taxonomy" id="2813851"/>
    <lineage>
        <taxon>Bacteria</taxon>
        <taxon>Bacillati</taxon>
        <taxon>Cyanobacteriota</taxon>
        <taxon>Cyanophyceae</taxon>
        <taxon>Thermostichales</taxon>
        <taxon>Thermostichaceae</taxon>
        <taxon>Thermostichus</taxon>
    </lineage>
</organism>
<sequence>MLTDSLNCSRQRQGLLPSLTRWGGRLCLTGLSLLLLGCTPAGFRTPRPSLTNSGLNSIYPDGEPAFNGDGRYLVFSSARSGSQDIFLYDTQERRLVDLPGLNSSDVATTSPDISADGRYIVYVSNALGKSEIFLYDRQTRNVQNISSRVAGDVRNPTISGDGRFIAFESNGQGQWHIEIFDRGPQASSRPSPAPSPDSNANP</sequence>
<reference evidence="3" key="1">
    <citation type="submission" date="2021-02" db="EMBL/GenBank/DDBJ databases">
        <title>The CRISPR/cas machinery reduction and long-range gene transfer in the hot spring cyanobacterium Synechococcus.</title>
        <authorList>
            <person name="Dvorak P."/>
            <person name="Jahodarova E."/>
            <person name="Hasler P."/>
            <person name="Poulickova A."/>
        </authorList>
    </citation>
    <scope>NUCLEOTIDE SEQUENCE</scope>
    <source>
        <strain evidence="3">Rupite</strain>
    </source>
</reference>
<dbReference type="Proteomes" id="UP000830835">
    <property type="component" value="Unassembled WGS sequence"/>
</dbReference>
<dbReference type="PANTHER" id="PTHR36842:SF1">
    <property type="entry name" value="PROTEIN TOLB"/>
    <property type="match status" value="1"/>
</dbReference>
<dbReference type="InterPro" id="IPR011042">
    <property type="entry name" value="6-blade_b-propeller_TolB-like"/>
</dbReference>
<gene>
    <name evidence="3" type="ORF">JX360_00520</name>
</gene>